<dbReference type="RefSeq" id="WP_109321893.1">
    <property type="nucleotide sequence ID" value="NZ_CP029346.1"/>
</dbReference>
<dbReference type="InterPro" id="IPR020019">
    <property type="entry name" value="AcTrfase_PglD-like"/>
</dbReference>
<protein>
    <submittedName>
        <fullName evidence="2">Uncharacterized protein</fullName>
    </submittedName>
</protein>
<dbReference type="PANTHER" id="PTHR43300">
    <property type="entry name" value="ACETYLTRANSFERASE"/>
    <property type="match status" value="1"/>
</dbReference>
<dbReference type="EMBL" id="CP029346">
    <property type="protein sequence ID" value="AWL08122.1"/>
    <property type="molecule type" value="Genomic_DNA"/>
</dbReference>
<dbReference type="PANTHER" id="PTHR43300:SF4">
    <property type="entry name" value="ACYL-[ACYL-CARRIER-PROTEIN]--UDP-N-ACETYLGLUCOSAMINE O-ACYLTRANSFERASE"/>
    <property type="match status" value="1"/>
</dbReference>
<dbReference type="InterPro" id="IPR001451">
    <property type="entry name" value="Hexapep"/>
</dbReference>
<evidence type="ECO:0000256" key="1">
    <source>
        <dbReference type="ARBA" id="ARBA00007274"/>
    </source>
</evidence>
<comment type="similarity">
    <text evidence="1">Belongs to the transferase hexapeptide repeat family.</text>
</comment>
<dbReference type="KEGG" id="psez:HME7025_00239"/>
<dbReference type="SUPFAM" id="SSF51161">
    <property type="entry name" value="Trimeric LpxA-like enzymes"/>
    <property type="match status" value="1"/>
</dbReference>
<gene>
    <name evidence="2" type="ORF">HME7025_00239</name>
</gene>
<evidence type="ECO:0000313" key="2">
    <source>
        <dbReference type="EMBL" id="AWL08122.1"/>
    </source>
</evidence>
<dbReference type="AlphaFoldDB" id="A0A2S2DS44"/>
<dbReference type="Pfam" id="PF00132">
    <property type="entry name" value="Hexapep"/>
    <property type="match status" value="1"/>
</dbReference>
<proteinExistence type="inferred from homology"/>
<dbReference type="CDD" id="cd03360">
    <property type="entry name" value="LbH_AT_putative"/>
    <property type="match status" value="1"/>
</dbReference>
<organism evidence="2 3">
    <name type="scientific">Aquirufa nivalisilvae</name>
    <dbReference type="NCBI Taxonomy" id="2516557"/>
    <lineage>
        <taxon>Bacteria</taxon>
        <taxon>Pseudomonadati</taxon>
        <taxon>Bacteroidota</taxon>
        <taxon>Cytophagia</taxon>
        <taxon>Cytophagales</taxon>
        <taxon>Flectobacillaceae</taxon>
        <taxon>Aquirufa</taxon>
    </lineage>
</organism>
<dbReference type="Gene3D" id="2.160.10.10">
    <property type="entry name" value="Hexapeptide repeat proteins"/>
    <property type="match status" value="1"/>
</dbReference>
<dbReference type="Proteomes" id="UP000245468">
    <property type="component" value="Chromosome"/>
</dbReference>
<sequence length="219" mass="24553">MGKVIIFGNTQSAELALYYLQNDSEHEVAGFTVEEQYIKEPEFHGLPLVPFETVEKQFSPSEYLFFAPMTAAGMNQVRARVYEQGLEKGYKYISYISSRATVLTDKIGENCFILEDNTIQPYVQIGNNCVLWSGNHIGHHSRIGNHVFFTSQIVLSGNCQVNDYCFFGVNATIRDSSVIGEGTFVSMGATVMKQRTDPWSVWKGNAAEKSTISSKDLKF</sequence>
<keyword evidence="3" id="KW-1185">Reference proteome</keyword>
<name>A0A2S2DS44_9BACT</name>
<dbReference type="OrthoDB" id="1115300at2"/>
<reference evidence="3" key="1">
    <citation type="submission" date="2018-05" db="EMBL/GenBank/DDBJ databases">
        <title>Pseudarcicella sp. HME7025 Genome sequencing and assembly.</title>
        <authorList>
            <person name="Kim H."/>
            <person name="Kang H."/>
            <person name="Joh K."/>
        </authorList>
    </citation>
    <scope>NUCLEOTIDE SEQUENCE [LARGE SCALE GENOMIC DNA]</scope>
    <source>
        <strain evidence="3">HME7025</strain>
    </source>
</reference>
<evidence type="ECO:0000313" key="3">
    <source>
        <dbReference type="Proteomes" id="UP000245468"/>
    </source>
</evidence>
<dbReference type="InterPro" id="IPR050179">
    <property type="entry name" value="Trans_hexapeptide_repeat"/>
</dbReference>
<dbReference type="InterPro" id="IPR011004">
    <property type="entry name" value="Trimer_LpxA-like_sf"/>
</dbReference>
<accession>A0A2S2DS44</accession>